<gene>
    <name evidence="2" type="ORF">SAMN02745126_02113</name>
</gene>
<evidence type="ECO:0000313" key="2">
    <source>
        <dbReference type="EMBL" id="SJZ74298.1"/>
    </source>
</evidence>
<keyword evidence="1" id="KW-0472">Membrane</keyword>
<name>A0A1T4N611_9HYPH</name>
<feature type="transmembrane region" description="Helical" evidence="1">
    <location>
        <begin position="67"/>
        <end position="90"/>
    </location>
</feature>
<keyword evidence="3" id="KW-1185">Reference proteome</keyword>
<sequence>METVGAIVASGVAGLLGFMAGGRWAPTAFLGALLFGVPFGIVAAGLYFISALFIAQAWPELIDARSVGLHVMALVIVGAMCSGIGIVFGYRKSLGARLF</sequence>
<dbReference type="STRING" id="225324.SAMN02745126_02113"/>
<feature type="transmembrane region" description="Helical" evidence="1">
    <location>
        <begin position="6"/>
        <end position="25"/>
    </location>
</feature>
<proteinExistence type="predicted"/>
<organism evidence="2 3">
    <name type="scientific">Enhydrobacter aerosaccus</name>
    <dbReference type="NCBI Taxonomy" id="225324"/>
    <lineage>
        <taxon>Bacteria</taxon>
        <taxon>Pseudomonadati</taxon>
        <taxon>Pseudomonadota</taxon>
        <taxon>Alphaproteobacteria</taxon>
        <taxon>Hyphomicrobiales</taxon>
        <taxon>Enhydrobacter</taxon>
    </lineage>
</organism>
<accession>A0A1T4N611</accession>
<keyword evidence="1" id="KW-1133">Transmembrane helix</keyword>
<dbReference type="RefSeq" id="WP_085933830.1">
    <property type="nucleotide sequence ID" value="NZ_FUWJ01000002.1"/>
</dbReference>
<evidence type="ECO:0000256" key="1">
    <source>
        <dbReference type="SAM" id="Phobius"/>
    </source>
</evidence>
<feature type="transmembrane region" description="Helical" evidence="1">
    <location>
        <begin position="32"/>
        <end position="55"/>
    </location>
</feature>
<dbReference type="Proteomes" id="UP000190092">
    <property type="component" value="Unassembled WGS sequence"/>
</dbReference>
<reference evidence="3" key="1">
    <citation type="submission" date="2017-02" db="EMBL/GenBank/DDBJ databases">
        <authorList>
            <person name="Varghese N."/>
            <person name="Submissions S."/>
        </authorList>
    </citation>
    <scope>NUCLEOTIDE SEQUENCE [LARGE SCALE GENOMIC DNA]</scope>
    <source>
        <strain evidence="3">ATCC 27094</strain>
    </source>
</reference>
<dbReference type="AlphaFoldDB" id="A0A1T4N611"/>
<protein>
    <submittedName>
        <fullName evidence="2">Uncharacterized protein</fullName>
    </submittedName>
</protein>
<dbReference type="EMBL" id="FUWJ01000002">
    <property type="protein sequence ID" value="SJZ74298.1"/>
    <property type="molecule type" value="Genomic_DNA"/>
</dbReference>
<keyword evidence="1" id="KW-0812">Transmembrane</keyword>
<evidence type="ECO:0000313" key="3">
    <source>
        <dbReference type="Proteomes" id="UP000190092"/>
    </source>
</evidence>